<organism evidence="1 2">
    <name type="scientific">Salinibacter ruber</name>
    <dbReference type="NCBI Taxonomy" id="146919"/>
    <lineage>
        <taxon>Bacteria</taxon>
        <taxon>Pseudomonadati</taxon>
        <taxon>Rhodothermota</taxon>
        <taxon>Rhodothermia</taxon>
        <taxon>Rhodothermales</taxon>
        <taxon>Salinibacteraceae</taxon>
        <taxon>Salinibacter</taxon>
    </lineage>
</organism>
<proteinExistence type="predicted"/>
<accession>A0A9X2UPE3</accession>
<gene>
    <name evidence="1" type="ORF">GGQ01_003404</name>
</gene>
<feature type="non-terminal residue" evidence="1">
    <location>
        <position position="1"/>
    </location>
</feature>
<sequence>REHRGEAFGAVGAVERSNVVQLNFKHLFVEEDQGAVLATGQFSEVG</sequence>
<dbReference type="AlphaFoldDB" id="A0A9X2UPE3"/>
<reference evidence="1" key="1">
    <citation type="submission" date="2022-08" db="EMBL/GenBank/DDBJ databases">
        <title>Genomic Encyclopedia of Type Strains, Phase V (KMG-V): Genome sequencing to study the core and pangenomes of soil and plant-associated prokaryotes.</title>
        <authorList>
            <person name="Whitman W."/>
        </authorList>
    </citation>
    <scope>NUCLEOTIDE SEQUENCE</scope>
    <source>
        <strain evidence="1">SP3012</strain>
    </source>
</reference>
<protein>
    <submittedName>
        <fullName evidence="1">Uncharacterized protein</fullName>
    </submittedName>
</protein>
<name>A0A9X2UPE3_9BACT</name>
<evidence type="ECO:0000313" key="1">
    <source>
        <dbReference type="EMBL" id="MCS4038312.1"/>
    </source>
</evidence>
<dbReference type="Proteomes" id="UP001155040">
    <property type="component" value="Unassembled WGS sequence"/>
</dbReference>
<evidence type="ECO:0000313" key="2">
    <source>
        <dbReference type="Proteomes" id="UP001155040"/>
    </source>
</evidence>
<comment type="caution">
    <text evidence="1">The sequence shown here is derived from an EMBL/GenBank/DDBJ whole genome shotgun (WGS) entry which is preliminary data.</text>
</comment>
<dbReference type="EMBL" id="JANUBF010000057">
    <property type="protein sequence ID" value="MCS4038312.1"/>
    <property type="molecule type" value="Genomic_DNA"/>
</dbReference>